<reference evidence="2 3" key="1">
    <citation type="submission" date="2024-01" db="EMBL/GenBank/DDBJ databases">
        <title>The genomes of 5 underutilized Papilionoideae crops provide insights into root nodulation and disease resistanc.</title>
        <authorList>
            <person name="Yuan L."/>
        </authorList>
    </citation>
    <scope>NUCLEOTIDE SEQUENCE [LARGE SCALE GENOMIC DNA]</scope>
    <source>
        <strain evidence="2">ZHUSHIDOU_FW_LH</strain>
        <tissue evidence="2">Leaf</tissue>
    </source>
</reference>
<dbReference type="EMBL" id="JAYWIO010000001">
    <property type="protein sequence ID" value="KAK7288840.1"/>
    <property type="molecule type" value="Genomic_DNA"/>
</dbReference>
<name>A0AAN9IYG3_CROPI</name>
<comment type="caution">
    <text evidence="2">The sequence shown here is derived from an EMBL/GenBank/DDBJ whole genome shotgun (WGS) entry which is preliminary data.</text>
</comment>
<evidence type="ECO:0000313" key="2">
    <source>
        <dbReference type="EMBL" id="KAK7288840.1"/>
    </source>
</evidence>
<dbReference type="AlphaFoldDB" id="A0AAN9IYG3"/>
<gene>
    <name evidence="2" type="ORF">RIF29_02346</name>
</gene>
<proteinExistence type="predicted"/>
<accession>A0AAN9IYG3</accession>
<feature type="region of interest" description="Disordered" evidence="1">
    <location>
        <begin position="1"/>
        <end position="57"/>
    </location>
</feature>
<protein>
    <submittedName>
        <fullName evidence="2">Uncharacterized protein</fullName>
    </submittedName>
</protein>
<evidence type="ECO:0000313" key="3">
    <source>
        <dbReference type="Proteomes" id="UP001372338"/>
    </source>
</evidence>
<sequence>MAQPEVGSSGWKSTARRVVSASGRWNNVGKGSRQNGSVTSGKGLALRAGHGGPSPEPVGCRWTARAALAARAGCRVPVGGRIGNGPFGASSPGVEQSTQNCALNVKVKKFNQARVNGGSNYDSLKVAKCLVI</sequence>
<dbReference type="Proteomes" id="UP001372338">
    <property type="component" value="Unassembled WGS sequence"/>
</dbReference>
<evidence type="ECO:0000256" key="1">
    <source>
        <dbReference type="SAM" id="MobiDB-lite"/>
    </source>
</evidence>
<organism evidence="2 3">
    <name type="scientific">Crotalaria pallida</name>
    <name type="common">Smooth rattlebox</name>
    <name type="synonym">Crotalaria striata</name>
    <dbReference type="NCBI Taxonomy" id="3830"/>
    <lineage>
        <taxon>Eukaryota</taxon>
        <taxon>Viridiplantae</taxon>
        <taxon>Streptophyta</taxon>
        <taxon>Embryophyta</taxon>
        <taxon>Tracheophyta</taxon>
        <taxon>Spermatophyta</taxon>
        <taxon>Magnoliopsida</taxon>
        <taxon>eudicotyledons</taxon>
        <taxon>Gunneridae</taxon>
        <taxon>Pentapetalae</taxon>
        <taxon>rosids</taxon>
        <taxon>fabids</taxon>
        <taxon>Fabales</taxon>
        <taxon>Fabaceae</taxon>
        <taxon>Papilionoideae</taxon>
        <taxon>50 kb inversion clade</taxon>
        <taxon>genistoids sensu lato</taxon>
        <taxon>core genistoids</taxon>
        <taxon>Crotalarieae</taxon>
        <taxon>Crotalaria</taxon>
    </lineage>
</organism>
<keyword evidence="3" id="KW-1185">Reference proteome</keyword>